<dbReference type="PANTHER" id="PTHR30572:SF4">
    <property type="entry name" value="ABC TRANSPORTER PERMEASE YTRF"/>
    <property type="match status" value="1"/>
</dbReference>
<feature type="transmembrane region" description="Helical" evidence="8">
    <location>
        <begin position="211"/>
        <end position="234"/>
    </location>
</feature>
<feature type="region of interest" description="Disordered" evidence="7">
    <location>
        <begin position="105"/>
        <end position="128"/>
    </location>
</feature>
<protein>
    <submittedName>
        <fullName evidence="10">FtsX-like permease family protein</fullName>
    </submittedName>
</protein>
<dbReference type="InterPro" id="IPR003838">
    <property type="entry name" value="ABC3_permease_C"/>
</dbReference>
<evidence type="ECO:0000256" key="4">
    <source>
        <dbReference type="ARBA" id="ARBA00022989"/>
    </source>
</evidence>
<dbReference type="EMBL" id="FRAN01000004">
    <property type="protein sequence ID" value="SHL05759.1"/>
    <property type="molecule type" value="Genomic_DNA"/>
</dbReference>
<feature type="domain" description="ABC3 transporter permease C-terminal" evidence="9">
    <location>
        <begin position="220"/>
        <end position="332"/>
    </location>
</feature>
<dbReference type="OrthoDB" id="291541at2157"/>
<evidence type="ECO:0000256" key="7">
    <source>
        <dbReference type="SAM" id="MobiDB-lite"/>
    </source>
</evidence>
<evidence type="ECO:0000256" key="2">
    <source>
        <dbReference type="ARBA" id="ARBA00022475"/>
    </source>
</evidence>
<evidence type="ECO:0000256" key="5">
    <source>
        <dbReference type="ARBA" id="ARBA00023136"/>
    </source>
</evidence>
<name>A0A1M6XIS5_HALPU</name>
<reference evidence="11" key="1">
    <citation type="submission" date="2016-11" db="EMBL/GenBank/DDBJ databases">
        <authorList>
            <person name="Varghese N."/>
            <person name="Submissions S."/>
        </authorList>
    </citation>
    <scope>NUCLEOTIDE SEQUENCE [LARGE SCALE GENOMIC DNA]</scope>
    <source>
        <strain evidence="11">DX253</strain>
    </source>
</reference>
<gene>
    <name evidence="10" type="ORF">SAMN05444342_2873</name>
</gene>
<feature type="transmembrane region" description="Helical" evidence="8">
    <location>
        <begin position="864"/>
        <end position="886"/>
    </location>
</feature>
<comment type="similarity">
    <text evidence="6">Belongs to the ABC-4 integral membrane protein family.</text>
</comment>
<evidence type="ECO:0000256" key="1">
    <source>
        <dbReference type="ARBA" id="ARBA00004651"/>
    </source>
</evidence>
<dbReference type="Proteomes" id="UP000184203">
    <property type="component" value="Unassembled WGS sequence"/>
</dbReference>
<feature type="transmembrane region" description="Helical" evidence="8">
    <location>
        <begin position="308"/>
        <end position="333"/>
    </location>
</feature>
<feature type="transmembrane region" description="Helical" evidence="8">
    <location>
        <begin position="917"/>
        <end position="939"/>
    </location>
</feature>
<accession>A0A1M6XIS5</accession>
<feature type="domain" description="ABC3 transporter permease C-terminal" evidence="9">
    <location>
        <begin position="869"/>
        <end position="988"/>
    </location>
</feature>
<keyword evidence="4 8" id="KW-1133">Transmembrane helix</keyword>
<keyword evidence="3 8" id="KW-0812">Transmembrane</keyword>
<feature type="transmembrane region" description="Helical" evidence="8">
    <location>
        <begin position="266"/>
        <end position="288"/>
    </location>
</feature>
<dbReference type="RefSeq" id="WP_018128996.1">
    <property type="nucleotide sequence ID" value="NZ_AEMG01000029.1"/>
</dbReference>
<dbReference type="AlphaFoldDB" id="A0A1M6XIS5"/>
<feature type="transmembrane region" description="Helical" evidence="8">
    <location>
        <begin position="381"/>
        <end position="402"/>
    </location>
</feature>
<evidence type="ECO:0000256" key="8">
    <source>
        <dbReference type="SAM" id="Phobius"/>
    </source>
</evidence>
<dbReference type="InterPro" id="IPR050250">
    <property type="entry name" value="Macrolide_Exporter_MacB"/>
</dbReference>
<evidence type="ECO:0000256" key="3">
    <source>
        <dbReference type="ARBA" id="ARBA00022692"/>
    </source>
</evidence>
<keyword evidence="11" id="KW-1185">Reference proteome</keyword>
<dbReference type="Gene3D" id="2.60.40.10">
    <property type="entry name" value="Immunoglobulins"/>
    <property type="match status" value="1"/>
</dbReference>
<feature type="transmembrane region" description="Helical" evidence="8">
    <location>
        <begin position="959"/>
        <end position="983"/>
    </location>
</feature>
<organism evidence="10 11">
    <name type="scientific">Haladaptatus paucihalophilus DX253</name>
    <dbReference type="NCBI Taxonomy" id="797209"/>
    <lineage>
        <taxon>Archaea</taxon>
        <taxon>Methanobacteriati</taxon>
        <taxon>Methanobacteriota</taxon>
        <taxon>Stenosarchaea group</taxon>
        <taxon>Halobacteria</taxon>
        <taxon>Halobacteriales</taxon>
        <taxon>Haladaptataceae</taxon>
        <taxon>Haladaptatus</taxon>
    </lineage>
</organism>
<dbReference type="GO" id="GO:0005886">
    <property type="term" value="C:plasma membrane"/>
    <property type="evidence" value="ECO:0007669"/>
    <property type="project" value="UniProtKB-SubCell"/>
</dbReference>
<proteinExistence type="inferred from homology"/>
<evidence type="ECO:0000259" key="9">
    <source>
        <dbReference type="Pfam" id="PF02687"/>
    </source>
</evidence>
<keyword evidence="2" id="KW-1003">Cell membrane</keyword>
<dbReference type="GO" id="GO:0022857">
    <property type="term" value="F:transmembrane transporter activity"/>
    <property type="evidence" value="ECO:0007669"/>
    <property type="project" value="TreeGrafter"/>
</dbReference>
<dbReference type="PANTHER" id="PTHR30572">
    <property type="entry name" value="MEMBRANE COMPONENT OF TRANSPORTER-RELATED"/>
    <property type="match status" value="1"/>
</dbReference>
<evidence type="ECO:0000313" key="11">
    <source>
        <dbReference type="Proteomes" id="UP000184203"/>
    </source>
</evidence>
<dbReference type="Pfam" id="PF02687">
    <property type="entry name" value="FtsX"/>
    <property type="match status" value="2"/>
</dbReference>
<sequence length="1011" mass="104941">MGYRRALLTRWSRRDKLAILVIAVTVGFLTGTTIVVAAVSTQTTSIAAEYGTDGTAVHYDSVAGARDAAGENALVVPMATVDLPNGKTRYVAGISKHQASAFETDSDVSIPVPPPSGVTSGTRTTKGKQRLMGDRETLTVSVTPRTSGQQLIPSDWYVTQPDTVRKLGASGAYVITPANSGSGEADGAGIPSHGVTLRSALAFFVTGTRQLLAVLTLTAVGGTVLVGVTIYSVMKMTVRDRRQSIRVLRSTGCRPRTVLSLFALRAGLLTAIGIGVGYALGIILPNVAVNAAVSLGLPTSLSVHVTRLVLTVLVPLYVGTLLVALVAGAIAVWPTVSPPPARVTGELERDQTRKATQSRFRRLFTLQLLDWRALAPSMATLTVFVTVILLMGSIAGVMTPLMSAQGTTLTEPGAIHPVASNVPQRYADALRAKGIAASAEILLFTVHDGQPVVARGANYSAFASVSNATLERGSPPQSANEAVVGADLARTAGIDVGDTVSLGGSTQTALTRVHVVGTYTAPGLYDDQLLVSLPVARQLAGRPNGSVHIVRTPKRLEGRPDASVELLDVSAPPRIESTHRLPVTVRLRNFGDEPATHNVTATLGDASKTVPVRLDAGSQRAVTVRLPTPEPGTATLRVGNETRSITVVSPDAIRIRGLPEAAPPNSTPHVRVSTMAGEPVTNASVRVSTPRNGLDAIVRTDGNGSVGIPFGTVGNSTVRVIAGNRTVTHTVQVSGSASRTLVAGVEVLPSTPSLLSRTRARLRLFNPWNRTLDRDLRLSGGGADVRRTVSVAPSDTVVKTVRLGQQTPGSHSLSLVSGGQPIASTSYTVTGDDRLVTAYAGGGDGAGGTGIGRALTTAFGNLQLLLVVLVSLAGLMTVGSTTAVFAQAVHARQRAIGVYRATGAWPTRVLRLVVGDALRIGVVAVGGALVFGTGALFVLDRLNYLVVYGVRISTTLTPGVVVGSVLGGLTVMLLSAGLVAALFSRRQPARLVKQSVGATEPGRSSDGRGVQ</sequence>
<keyword evidence="5 8" id="KW-0472">Membrane</keyword>
<dbReference type="InterPro" id="IPR013783">
    <property type="entry name" value="Ig-like_fold"/>
</dbReference>
<evidence type="ECO:0000313" key="10">
    <source>
        <dbReference type="EMBL" id="SHL05759.1"/>
    </source>
</evidence>
<evidence type="ECO:0000256" key="6">
    <source>
        <dbReference type="ARBA" id="ARBA00038076"/>
    </source>
</evidence>
<comment type="subcellular location">
    <subcellularLocation>
        <location evidence="1">Cell membrane</location>
        <topology evidence="1">Multi-pass membrane protein</topology>
    </subcellularLocation>
</comment>